<accession>A0AA35YR88</accession>
<keyword evidence="2" id="KW-1185">Reference proteome</keyword>
<protein>
    <submittedName>
        <fullName evidence="1">Uncharacterized protein</fullName>
    </submittedName>
</protein>
<name>A0AA35YR88_LACSI</name>
<organism evidence="1 2">
    <name type="scientific">Lactuca saligna</name>
    <name type="common">Willowleaf lettuce</name>
    <dbReference type="NCBI Taxonomy" id="75948"/>
    <lineage>
        <taxon>Eukaryota</taxon>
        <taxon>Viridiplantae</taxon>
        <taxon>Streptophyta</taxon>
        <taxon>Embryophyta</taxon>
        <taxon>Tracheophyta</taxon>
        <taxon>Spermatophyta</taxon>
        <taxon>Magnoliopsida</taxon>
        <taxon>eudicotyledons</taxon>
        <taxon>Gunneridae</taxon>
        <taxon>Pentapetalae</taxon>
        <taxon>asterids</taxon>
        <taxon>campanulids</taxon>
        <taxon>Asterales</taxon>
        <taxon>Asteraceae</taxon>
        <taxon>Cichorioideae</taxon>
        <taxon>Cichorieae</taxon>
        <taxon>Lactucinae</taxon>
        <taxon>Lactuca</taxon>
    </lineage>
</organism>
<dbReference type="Proteomes" id="UP001177003">
    <property type="component" value="Chromosome 4"/>
</dbReference>
<sequence>MPSEMLCKLLNVSSINHFEGLREDAEVDEGGAKRVIGRGNKDNLDQMSMMKTVVNDMPLVRGKNGKCSHVFSDHKSQVLFYQDKHIEDFDYQISQEFVAWKP</sequence>
<dbReference type="EMBL" id="OX465080">
    <property type="protein sequence ID" value="CAI9278482.1"/>
    <property type="molecule type" value="Genomic_DNA"/>
</dbReference>
<reference evidence="1" key="1">
    <citation type="submission" date="2023-04" db="EMBL/GenBank/DDBJ databases">
        <authorList>
            <person name="Vijverberg K."/>
            <person name="Xiong W."/>
            <person name="Schranz E."/>
        </authorList>
    </citation>
    <scope>NUCLEOTIDE SEQUENCE</scope>
</reference>
<evidence type="ECO:0000313" key="2">
    <source>
        <dbReference type="Proteomes" id="UP001177003"/>
    </source>
</evidence>
<dbReference type="AlphaFoldDB" id="A0AA35YR88"/>
<proteinExistence type="predicted"/>
<gene>
    <name evidence="1" type="ORF">LSALG_LOCUS18345</name>
</gene>
<evidence type="ECO:0000313" key="1">
    <source>
        <dbReference type="EMBL" id="CAI9278482.1"/>
    </source>
</evidence>